<feature type="transmembrane region" description="Helical" evidence="2">
    <location>
        <begin position="36"/>
        <end position="56"/>
    </location>
</feature>
<evidence type="ECO:0000256" key="1">
    <source>
        <dbReference type="SAM" id="MobiDB-lite"/>
    </source>
</evidence>
<feature type="transmembrane region" description="Helical" evidence="2">
    <location>
        <begin position="62"/>
        <end position="81"/>
    </location>
</feature>
<sequence>MQTIGTNTSSSGESSAEGAGGRPPHARGPAADLPPLLLGAAVAVAGSGAALALAGADTPLRGPLTLFFLVAAPGGAVLHALRGLDPWGRVVASLAAALAVNMLVAQAMLALRLWSVPGGVVAVGVVSCLILLPSVVGLPRGRMTRGQDS</sequence>
<feature type="region of interest" description="Disordered" evidence="1">
    <location>
        <begin position="1"/>
        <end position="27"/>
    </location>
</feature>
<reference evidence="3 4" key="1">
    <citation type="submission" date="2017-02" db="EMBL/GenBank/DDBJ databases">
        <title>Draft Genome Sequence of Streptomyces tsukubaensis F601, a Producer of the immunosuppressant tacrolimus FK506.</title>
        <authorList>
            <person name="Zong G."/>
            <person name="Zhong C."/>
            <person name="Fu J."/>
            <person name="Qin R."/>
            <person name="Cao G."/>
        </authorList>
    </citation>
    <scope>NUCLEOTIDE SEQUENCE [LARGE SCALE GENOMIC DNA]</scope>
    <source>
        <strain evidence="3 4">F601</strain>
    </source>
</reference>
<keyword evidence="2" id="KW-1133">Transmembrane helix</keyword>
<protein>
    <submittedName>
        <fullName evidence="3">Uncharacterized protein</fullName>
    </submittedName>
</protein>
<proteinExistence type="predicted"/>
<name>A0A1V4AG43_9ACTN</name>
<dbReference type="Proteomes" id="UP000190539">
    <property type="component" value="Unassembled WGS sequence"/>
</dbReference>
<keyword evidence="2" id="KW-0472">Membrane</keyword>
<dbReference type="AlphaFoldDB" id="A0A1V4AG43"/>
<evidence type="ECO:0000256" key="2">
    <source>
        <dbReference type="SAM" id="Phobius"/>
    </source>
</evidence>
<evidence type="ECO:0000313" key="4">
    <source>
        <dbReference type="Proteomes" id="UP000190539"/>
    </source>
</evidence>
<keyword evidence="4" id="KW-1185">Reference proteome</keyword>
<dbReference type="STRING" id="83656.B1H18_04785"/>
<feature type="transmembrane region" description="Helical" evidence="2">
    <location>
        <begin position="120"/>
        <end position="138"/>
    </location>
</feature>
<dbReference type="EMBL" id="MVFC01000002">
    <property type="protein sequence ID" value="OON82339.1"/>
    <property type="molecule type" value="Genomic_DNA"/>
</dbReference>
<feature type="transmembrane region" description="Helical" evidence="2">
    <location>
        <begin position="93"/>
        <end position="114"/>
    </location>
</feature>
<gene>
    <name evidence="3" type="ORF">B1H18_04785</name>
</gene>
<organism evidence="3 4">
    <name type="scientific">Streptomyces tsukubensis</name>
    <dbReference type="NCBI Taxonomy" id="83656"/>
    <lineage>
        <taxon>Bacteria</taxon>
        <taxon>Bacillati</taxon>
        <taxon>Actinomycetota</taxon>
        <taxon>Actinomycetes</taxon>
        <taxon>Kitasatosporales</taxon>
        <taxon>Streptomycetaceae</taxon>
        <taxon>Streptomyces</taxon>
    </lineage>
</organism>
<accession>A0A1V4AG43</accession>
<dbReference type="RefSeq" id="WP_227025029.1">
    <property type="nucleotide sequence ID" value="NZ_CP045178.1"/>
</dbReference>
<evidence type="ECO:0000313" key="3">
    <source>
        <dbReference type="EMBL" id="OON82339.1"/>
    </source>
</evidence>
<keyword evidence="2" id="KW-0812">Transmembrane</keyword>
<comment type="caution">
    <text evidence="3">The sequence shown here is derived from an EMBL/GenBank/DDBJ whole genome shotgun (WGS) entry which is preliminary data.</text>
</comment>